<feature type="chain" id="PRO_5012937706" description="TonB C-terminal domain-containing protein" evidence="10">
    <location>
        <begin position="20"/>
        <end position="243"/>
    </location>
</feature>
<reference evidence="12" key="1">
    <citation type="submission" date="2015-03" db="EMBL/GenBank/DDBJ databases">
        <title>Genome sequence of Tenacibaculum sp. S2-2, isolated from intestinal microbiota of sea cucumber, Apostichopus japonicas.</title>
        <authorList>
            <person name="Shao Z."/>
            <person name="Wang L."/>
            <person name="Li X."/>
        </authorList>
    </citation>
    <scope>NUCLEOTIDE SEQUENCE [LARGE SCALE GENOMIC DNA]</scope>
    <source>
        <strain evidence="12">S2-2</strain>
    </source>
</reference>
<feature type="domain" description="TonB C-terminal" evidence="11">
    <location>
        <begin position="151"/>
        <end position="243"/>
    </location>
</feature>
<dbReference type="SUPFAM" id="SSF74653">
    <property type="entry name" value="TolA/TonB C-terminal domain"/>
    <property type="match status" value="1"/>
</dbReference>
<dbReference type="RefSeq" id="WP_086029710.1">
    <property type="nucleotide sequence ID" value="NZ_LAPZ01000002.1"/>
</dbReference>
<dbReference type="GO" id="GO:0055085">
    <property type="term" value="P:transmembrane transport"/>
    <property type="evidence" value="ECO:0007669"/>
    <property type="project" value="InterPro"/>
</dbReference>
<evidence type="ECO:0000313" key="13">
    <source>
        <dbReference type="Proteomes" id="UP000194221"/>
    </source>
</evidence>
<gene>
    <name evidence="12" type="ORF">WH52_04355</name>
</gene>
<dbReference type="Proteomes" id="UP000194221">
    <property type="component" value="Unassembled WGS sequence"/>
</dbReference>
<dbReference type="EMBL" id="LAPZ01000002">
    <property type="protein sequence ID" value="OSY88902.1"/>
    <property type="molecule type" value="Genomic_DNA"/>
</dbReference>
<keyword evidence="3" id="KW-0813">Transport</keyword>
<organism evidence="12 13">
    <name type="scientific">Tenacibaculum holothuriorum</name>
    <dbReference type="NCBI Taxonomy" id="1635173"/>
    <lineage>
        <taxon>Bacteria</taxon>
        <taxon>Pseudomonadati</taxon>
        <taxon>Bacteroidota</taxon>
        <taxon>Flavobacteriia</taxon>
        <taxon>Flavobacteriales</taxon>
        <taxon>Flavobacteriaceae</taxon>
        <taxon>Tenacibaculum</taxon>
    </lineage>
</organism>
<dbReference type="PANTHER" id="PTHR33446:SF2">
    <property type="entry name" value="PROTEIN TONB"/>
    <property type="match status" value="1"/>
</dbReference>
<evidence type="ECO:0000256" key="10">
    <source>
        <dbReference type="SAM" id="SignalP"/>
    </source>
</evidence>
<name>A0A1Y2PEJ7_9FLAO</name>
<evidence type="ECO:0000256" key="6">
    <source>
        <dbReference type="ARBA" id="ARBA00022692"/>
    </source>
</evidence>
<sequence length="243" mass="27391">MRKLLFLILTSSFSLSLMAQKEVCEAPEDSFDANSITKCTIKDSKKSKDKKSRQITVKVSSSRSRYLKKREAVKKRSVAGGINNLNTSGVNNTVNNSALTNSLALKKDNIKSLTSNLSVEELKKAQKFSAVDKIPLFEECRNSSKGDRMDCFNMEMIKHIQKYFRYPGQAVRERIQGDVWIRFVIDRNGNISNVKTLGPKGGEILNEEAKRVVAQLPRFIPAKKNGERTSVKYGFPISFSLEE</sequence>
<keyword evidence="7" id="KW-0653">Protein transport</keyword>
<accession>A0A1Y2PEJ7</accession>
<dbReference type="OrthoDB" id="795337at2"/>
<dbReference type="NCBIfam" id="TIGR01352">
    <property type="entry name" value="tonB_Cterm"/>
    <property type="match status" value="1"/>
</dbReference>
<dbReference type="Pfam" id="PF03544">
    <property type="entry name" value="TonB_C"/>
    <property type="match status" value="1"/>
</dbReference>
<evidence type="ECO:0000256" key="2">
    <source>
        <dbReference type="ARBA" id="ARBA00006555"/>
    </source>
</evidence>
<feature type="signal peptide" evidence="10">
    <location>
        <begin position="1"/>
        <end position="19"/>
    </location>
</feature>
<evidence type="ECO:0000256" key="1">
    <source>
        <dbReference type="ARBA" id="ARBA00004383"/>
    </source>
</evidence>
<dbReference type="InParanoid" id="A0A1Y2PEJ7"/>
<dbReference type="STRING" id="1635173.WH52_04355"/>
<dbReference type="GO" id="GO:0015031">
    <property type="term" value="P:protein transport"/>
    <property type="evidence" value="ECO:0007669"/>
    <property type="project" value="UniProtKB-KW"/>
</dbReference>
<comment type="similarity">
    <text evidence="2">Belongs to the TonB family.</text>
</comment>
<dbReference type="GO" id="GO:0031992">
    <property type="term" value="F:energy transducer activity"/>
    <property type="evidence" value="ECO:0007669"/>
    <property type="project" value="TreeGrafter"/>
</dbReference>
<keyword evidence="13" id="KW-1185">Reference proteome</keyword>
<dbReference type="InterPro" id="IPR006260">
    <property type="entry name" value="TonB/TolA_C"/>
</dbReference>
<evidence type="ECO:0000256" key="7">
    <source>
        <dbReference type="ARBA" id="ARBA00022927"/>
    </source>
</evidence>
<dbReference type="InterPro" id="IPR037682">
    <property type="entry name" value="TonB_C"/>
</dbReference>
<dbReference type="InterPro" id="IPR051045">
    <property type="entry name" value="TonB-dependent_transducer"/>
</dbReference>
<evidence type="ECO:0000256" key="3">
    <source>
        <dbReference type="ARBA" id="ARBA00022448"/>
    </source>
</evidence>
<protein>
    <recommendedName>
        <fullName evidence="11">TonB C-terminal domain-containing protein</fullName>
    </recommendedName>
</protein>
<evidence type="ECO:0000256" key="9">
    <source>
        <dbReference type="ARBA" id="ARBA00023136"/>
    </source>
</evidence>
<evidence type="ECO:0000256" key="5">
    <source>
        <dbReference type="ARBA" id="ARBA00022519"/>
    </source>
</evidence>
<keyword evidence="8" id="KW-1133">Transmembrane helix</keyword>
<keyword evidence="5" id="KW-0997">Cell inner membrane</keyword>
<keyword evidence="6" id="KW-0812">Transmembrane</keyword>
<evidence type="ECO:0000313" key="12">
    <source>
        <dbReference type="EMBL" id="OSY88902.1"/>
    </source>
</evidence>
<dbReference type="GO" id="GO:0098797">
    <property type="term" value="C:plasma membrane protein complex"/>
    <property type="evidence" value="ECO:0007669"/>
    <property type="project" value="TreeGrafter"/>
</dbReference>
<evidence type="ECO:0000256" key="4">
    <source>
        <dbReference type="ARBA" id="ARBA00022475"/>
    </source>
</evidence>
<evidence type="ECO:0000259" key="11">
    <source>
        <dbReference type="PROSITE" id="PS52015"/>
    </source>
</evidence>
<keyword evidence="4" id="KW-1003">Cell membrane</keyword>
<proteinExistence type="inferred from homology"/>
<keyword evidence="9" id="KW-0472">Membrane</keyword>
<dbReference type="PANTHER" id="PTHR33446">
    <property type="entry name" value="PROTEIN TONB-RELATED"/>
    <property type="match status" value="1"/>
</dbReference>
<evidence type="ECO:0000256" key="8">
    <source>
        <dbReference type="ARBA" id="ARBA00022989"/>
    </source>
</evidence>
<dbReference type="Gene3D" id="3.30.1150.10">
    <property type="match status" value="1"/>
</dbReference>
<dbReference type="AlphaFoldDB" id="A0A1Y2PEJ7"/>
<comment type="caution">
    <text evidence="12">The sequence shown here is derived from an EMBL/GenBank/DDBJ whole genome shotgun (WGS) entry which is preliminary data.</text>
</comment>
<keyword evidence="10" id="KW-0732">Signal</keyword>
<dbReference type="PROSITE" id="PS52015">
    <property type="entry name" value="TONB_CTD"/>
    <property type="match status" value="1"/>
</dbReference>
<comment type="subcellular location">
    <subcellularLocation>
        <location evidence="1">Cell inner membrane</location>
        <topology evidence="1">Single-pass membrane protein</topology>
        <orientation evidence="1">Periplasmic side</orientation>
    </subcellularLocation>
</comment>